<dbReference type="Proteomes" id="UP000476176">
    <property type="component" value="Unassembled WGS sequence"/>
</dbReference>
<dbReference type="EMBL" id="QXGC01002188">
    <property type="protein sequence ID" value="KAE9189540.1"/>
    <property type="molecule type" value="Genomic_DNA"/>
</dbReference>
<dbReference type="Pfam" id="PF01670">
    <property type="entry name" value="Glyco_hydro_12"/>
    <property type="match status" value="1"/>
</dbReference>
<proteinExistence type="inferred from homology"/>
<evidence type="ECO:0000313" key="7">
    <source>
        <dbReference type="EMBL" id="KAE9298620.1"/>
    </source>
</evidence>
<dbReference type="InterPro" id="IPR013320">
    <property type="entry name" value="ConA-like_dom_sf"/>
</dbReference>
<comment type="caution">
    <text evidence="4">The sequence shown here is derived from an EMBL/GenBank/DDBJ whole genome shotgun (WGS) entry which is preliminary data.</text>
</comment>
<evidence type="ECO:0000313" key="11">
    <source>
        <dbReference type="Proteomes" id="UP000488956"/>
    </source>
</evidence>
<keyword evidence="2" id="KW-0378">Hydrolase</keyword>
<dbReference type="EMBL" id="QXFW01002196">
    <property type="protein sequence ID" value="KAE8980999.1"/>
    <property type="molecule type" value="Genomic_DNA"/>
</dbReference>
<feature type="chain" id="PRO_5036164339" evidence="3">
    <location>
        <begin position="21"/>
        <end position="242"/>
    </location>
</feature>
<evidence type="ECO:0000256" key="2">
    <source>
        <dbReference type="RuleBase" id="RU361163"/>
    </source>
</evidence>
<name>A0A6A3ID43_9STRA</name>
<keyword evidence="2" id="KW-0119">Carbohydrate metabolism</keyword>
<dbReference type="InterPro" id="IPR013319">
    <property type="entry name" value="GH11/12"/>
</dbReference>
<evidence type="ECO:0000313" key="5">
    <source>
        <dbReference type="EMBL" id="KAE9079399.1"/>
    </source>
</evidence>
<gene>
    <name evidence="6" type="ORF">PF004_g22184</name>
    <name evidence="7" type="ORF">PF008_g23456</name>
    <name evidence="5" type="ORF">PF010_g22766</name>
    <name evidence="4" type="ORF">PF011_g22207</name>
</gene>
<evidence type="ECO:0000313" key="6">
    <source>
        <dbReference type="EMBL" id="KAE9189540.1"/>
    </source>
</evidence>
<evidence type="ECO:0000313" key="4">
    <source>
        <dbReference type="EMBL" id="KAE8980999.1"/>
    </source>
</evidence>
<evidence type="ECO:0000313" key="9">
    <source>
        <dbReference type="Proteomes" id="UP000476176"/>
    </source>
</evidence>
<accession>A0A6A3ID43</accession>
<comment type="similarity">
    <text evidence="1 2">Belongs to the glycosyl hydrolase 12 (cellulase H) family.</text>
</comment>
<evidence type="ECO:0000256" key="1">
    <source>
        <dbReference type="ARBA" id="ARBA00005519"/>
    </source>
</evidence>
<organism evidence="4 8">
    <name type="scientific">Phytophthora fragariae</name>
    <dbReference type="NCBI Taxonomy" id="53985"/>
    <lineage>
        <taxon>Eukaryota</taxon>
        <taxon>Sar</taxon>
        <taxon>Stramenopiles</taxon>
        <taxon>Oomycota</taxon>
        <taxon>Peronosporomycetes</taxon>
        <taxon>Peronosporales</taxon>
        <taxon>Peronosporaceae</taxon>
        <taxon>Phytophthora</taxon>
    </lineage>
</organism>
<dbReference type="Proteomes" id="UP000460718">
    <property type="component" value="Unassembled WGS sequence"/>
</dbReference>
<dbReference type="Gene3D" id="2.60.120.180">
    <property type="match status" value="1"/>
</dbReference>
<protein>
    <submittedName>
        <fullName evidence="4">Uncharacterized protein</fullName>
    </submittedName>
</protein>
<dbReference type="PANTHER" id="PTHR34002:SF9">
    <property type="entry name" value="XYLOGLUCAN-SPECIFIC ENDO-BETA-1,4-GLUCANASE A"/>
    <property type="match status" value="1"/>
</dbReference>
<keyword evidence="2" id="KW-0624">Polysaccharide degradation</keyword>
<evidence type="ECO:0000313" key="10">
    <source>
        <dbReference type="Proteomes" id="UP000486351"/>
    </source>
</evidence>
<feature type="signal peptide" evidence="3">
    <location>
        <begin position="1"/>
        <end position="20"/>
    </location>
</feature>
<dbReference type="AlphaFoldDB" id="A0A6A3ID43"/>
<sequence>MKFLLPATVAVAALASSVSAQKFCGRDDNKVVGDYTVYNNLWGEDNDRSGGQCTTVDGSSGSEISWQTSFNWAGDNWQVKSYANAALKFDPVQVANVKSIPTTMSYNYTYDGNIITNVAYDLFTTPTIGGETAYELMVWLAALGGAWPLTSTGQPIKVVNLGGVDFNLYQGWNNKTKVFTYVAKQTTYSFSADLKQFFDELPADNTIETTQYLTHVQAGTEPFLGKNATFTAHKYSAAVHTA</sequence>
<keyword evidence="2" id="KW-0326">Glycosidase</keyword>
<dbReference type="SUPFAM" id="SSF49899">
    <property type="entry name" value="Concanavalin A-like lectins/glucanases"/>
    <property type="match status" value="1"/>
</dbReference>
<keyword evidence="3" id="KW-0732">Signal</keyword>
<dbReference type="Proteomes" id="UP000488956">
    <property type="component" value="Unassembled WGS sequence"/>
</dbReference>
<reference evidence="8 9" key="1">
    <citation type="submission" date="2018-09" db="EMBL/GenBank/DDBJ databases">
        <title>Genomic investigation of the strawberry pathogen Phytophthora fragariae indicates pathogenicity is determined by transcriptional variation in three key races.</title>
        <authorList>
            <person name="Adams T.M."/>
            <person name="Armitage A.D."/>
            <person name="Sobczyk M.K."/>
            <person name="Bates H.J."/>
            <person name="Dunwell J.M."/>
            <person name="Nellist C.F."/>
            <person name="Harrison R.J."/>
        </authorList>
    </citation>
    <scope>NUCLEOTIDE SEQUENCE [LARGE SCALE GENOMIC DNA]</scope>
    <source>
        <strain evidence="6 9">BC-23</strain>
        <strain evidence="7 10">NOV-77</strain>
        <strain evidence="5 11">ONT-3</strain>
        <strain evidence="4 8">SCRP245</strain>
    </source>
</reference>
<evidence type="ECO:0000256" key="3">
    <source>
        <dbReference type="SAM" id="SignalP"/>
    </source>
</evidence>
<dbReference type="Proteomes" id="UP000486351">
    <property type="component" value="Unassembled WGS sequence"/>
</dbReference>
<dbReference type="PANTHER" id="PTHR34002">
    <property type="entry name" value="BLR1656 PROTEIN"/>
    <property type="match status" value="1"/>
</dbReference>
<dbReference type="GO" id="GO:0000272">
    <property type="term" value="P:polysaccharide catabolic process"/>
    <property type="evidence" value="ECO:0007669"/>
    <property type="project" value="UniProtKB-KW"/>
</dbReference>
<dbReference type="EMBL" id="QXFX01002215">
    <property type="protein sequence ID" value="KAE9079399.1"/>
    <property type="molecule type" value="Genomic_DNA"/>
</dbReference>
<dbReference type="EMBL" id="QXFY01002364">
    <property type="protein sequence ID" value="KAE9298620.1"/>
    <property type="molecule type" value="Genomic_DNA"/>
</dbReference>
<evidence type="ECO:0000313" key="8">
    <source>
        <dbReference type="Proteomes" id="UP000460718"/>
    </source>
</evidence>
<dbReference type="InterPro" id="IPR002594">
    <property type="entry name" value="GH12"/>
</dbReference>
<dbReference type="GO" id="GO:0008810">
    <property type="term" value="F:cellulase activity"/>
    <property type="evidence" value="ECO:0007669"/>
    <property type="project" value="InterPro"/>
</dbReference>